<evidence type="ECO:0000313" key="1">
    <source>
        <dbReference type="EMBL" id="MBX43155.1"/>
    </source>
</evidence>
<name>A0A2P2NL51_RHIMU</name>
<sequence>MPVKVIAVHYTCGCWRINNCQIFCLLYEGQPGCHGTGPKMNGRSWLDGEQLSVSTFPSKCHPPPWTWVTSCDNRLRRNFKIHSSGLQPSMKKTPLGK</sequence>
<organism evidence="1">
    <name type="scientific">Rhizophora mucronata</name>
    <name type="common">Asiatic mangrove</name>
    <dbReference type="NCBI Taxonomy" id="61149"/>
    <lineage>
        <taxon>Eukaryota</taxon>
        <taxon>Viridiplantae</taxon>
        <taxon>Streptophyta</taxon>
        <taxon>Embryophyta</taxon>
        <taxon>Tracheophyta</taxon>
        <taxon>Spermatophyta</taxon>
        <taxon>Magnoliopsida</taxon>
        <taxon>eudicotyledons</taxon>
        <taxon>Gunneridae</taxon>
        <taxon>Pentapetalae</taxon>
        <taxon>rosids</taxon>
        <taxon>fabids</taxon>
        <taxon>Malpighiales</taxon>
        <taxon>Rhizophoraceae</taxon>
        <taxon>Rhizophora</taxon>
    </lineage>
</organism>
<reference evidence="1" key="1">
    <citation type="submission" date="2018-02" db="EMBL/GenBank/DDBJ databases">
        <title>Rhizophora mucronata_Transcriptome.</title>
        <authorList>
            <person name="Meera S.P."/>
            <person name="Sreeshan A."/>
            <person name="Augustine A."/>
        </authorList>
    </citation>
    <scope>NUCLEOTIDE SEQUENCE</scope>
    <source>
        <tissue evidence="1">Leaf</tissue>
    </source>
</reference>
<dbReference type="AlphaFoldDB" id="A0A2P2NL51"/>
<proteinExistence type="predicted"/>
<accession>A0A2P2NL51</accession>
<protein>
    <submittedName>
        <fullName evidence="1">Uncharacterized protein</fullName>
    </submittedName>
</protein>
<dbReference type="EMBL" id="GGEC01062671">
    <property type="protein sequence ID" value="MBX43155.1"/>
    <property type="molecule type" value="Transcribed_RNA"/>
</dbReference>